<accession>A0ABV8QNL2</accession>
<comment type="caution">
    <text evidence="10">The sequence shown here is derived from an EMBL/GenBank/DDBJ whole genome shotgun (WGS) entry which is preliminary data.</text>
</comment>
<dbReference type="Pfam" id="PF11734">
    <property type="entry name" value="TilS_C"/>
    <property type="match status" value="1"/>
</dbReference>
<feature type="binding site" evidence="8">
    <location>
        <begin position="28"/>
        <end position="33"/>
    </location>
    <ligand>
        <name>ATP</name>
        <dbReference type="ChEBI" id="CHEBI:30616"/>
    </ligand>
</feature>
<keyword evidence="5 8" id="KW-0547">Nucleotide-binding</keyword>
<dbReference type="SUPFAM" id="SSF56037">
    <property type="entry name" value="PheT/TilS domain"/>
    <property type="match status" value="1"/>
</dbReference>
<keyword evidence="4 8" id="KW-0819">tRNA processing</keyword>
<keyword evidence="11" id="KW-1185">Reference proteome</keyword>
<evidence type="ECO:0000313" key="11">
    <source>
        <dbReference type="Proteomes" id="UP001595907"/>
    </source>
</evidence>
<dbReference type="InterPro" id="IPR012796">
    <property type="entry name" value="Lysidine-tRNA-synth_C"/>
</dbReference>
<dbReference type="HAMAP" id="MF_01161">
    <property type="entry name" value="tRNA_Ile_lys_synt"/>
    <property type="match status" value="1"/>
</dbReference>
<evidence type="ECO:0000256" key="4">
    <source>
        <dbReference type="ARBA" id="ARBA00022694"/>
    </source>
</evidence>
<dbReference type="SMART" id="SM00977">
    <property type="entry name" value="TilS_C"/>
    <property type="match status" value="1"/>
</dbReference>
<dbReference type="EC" id="6.3.4.19" evidence="8"/>
<dbReference type="InterPro" id="IPR011063">
    <property type="entry name" value="TilS/TtcA_N"/>
</dbReference>
<dbReference type="NCBIfam" id="TIGR02432">
    <property type="entry name" value="lysidine_TilS_N"/>
    <property type="match status" value="1"/>
</dbReference>
<dbReference type="PANTHER" id="PTHR43033">
    <property type="entry name" value="TRNA(ILE)-LYSIDINE SYNTHASE-RELATED"/>
    <property type="match status" value="1"/>
</dbReference>
<comment type="subcellular location">
    <subcellularLocation>
        <location evidence="1 8">Cytoplasm</location>
    </subcellularLocation>
</comment>
<dbReference type="Pfam" id="PF01171">
    <property type="entry name" value="ATP_bind_3"/>
    <property type="match status" value="1"/>
</dbReference>
<comment type="catalytic activity">
    <reaction evidence="7 8">
        <text>cytidine(34) in tRNA(Ile2) + L-lysine + ATP = lysidine(34) in tRNA(Ile2) + AMP + diphosphate + H(+)</text>
        <dbReference type="Rhea" id="RHEA:43744"/>
        <dbReference type="Rhea" id="RHEA-COMP:10625"/>
        <dbReference type="Rhea" id="RHEA-COMP:10670"/>
        <dbReference type="ChEBI" id="CHEBI:15378"/>
        <dbReference type="ChEBI" id="CHEBI:30616"/>
        <dbReference type="ChEBI" id="CHEBI:32551"/>
        <dbReference type="ChEBI" id="CHEBI:33019"/>
        <dbReference type="ChEBI" id="CHEBI:82748"/>
        <dbReference type="ChEBI" id="CHEBI:83665"/>
        <dbReference type="ChEBI" id="CHEBI:456215"/>
        <dbReference type="EC" id="6.3.4.19"/>
    </reaction>
</comment>
<dbReference type="PANTHER" id="PTHR43033:SF1">
    <property type="entry name" value="TRNA(ILE)-LYSIDINE SYNTHASE-RELATED"/>
    <property type="match status" value="1"/>
</dbReference>
<evidence type="ECO:0000256" key="1">
    <source>
        <dbReference type="ARBA" id="ARBA00004496"/>
    </source>
</evidence>
<dbReference type="SUPFAM" id="SSF52402">
    <property type="entry name" value="Adenine nucleotide alpha hydrolases-like"/>
    <property type="match status" value="1"/>
</dbReference>
<comment type="similarity">
    <text evidence="8">Belongs to the tRNA(Ile)-lysidine synthase family.</text>
</comment>
<dbReference type="RefSeq" id="WP_379706965.1">
    <property type="nucleotide sequence ID" value="NZ_JBHSCZ010000001.1"/>
</dbReference>
<keyword evidence="2 8" id="KW-0963">Cytoplasm</keyword>
<name>A0ABV8QNL2_9BACT</name>
<dbReference type="InterPro" id="IPR014729">
    <property type="entry name" value="Rossmann-like_a/b/a_fold"/>
</dbReference>
<comment type="function">
    <text evidence="8">Ligates lysine onto the cytidine present at position 34 of the AUA codon-specific tRNA(Ile) that contains the anticodon CAU, in an ATP-dependent manner. Cytidine is converted to lysidine, thus changing the amino acid specificity of the tRNA from methionine to isoleucine.</text>
</comment>
<dbReference type="EMBL" id="JBHSCZ010000001">
    <property type="protein sequence ID" value="MFC4261867.1"/>
    <property type="molecule type" value="Genomic_DNA"/>
</dbReference>
<proteinExistence type="inferred from homology"/>
<comment type="domain">
    <text evidence="8">The N-terminal region contains the highly conserved SGGXDS motif, predicted to be a P-loop motif involved in ATP binding.</text>
</comment>
<protein>
    <recommendedName>
        <fullName evidence="8">tRNA(Ile)-lysidine synthase</fullName>
        <ecNumber evidence="8">6.3.4.19</ecNumber>
    </recommendedName>
    <alternativeName>
        <fullName evidence="8">tRNA(Ile)-2-lysyl-cytidine synthase</fullName>
    </alternativeName>
    <alternativeName>
        <fullName evidence="8">tRNA(Ile)-lysidine synthetase</fullName>
    </alternativeName>
</protein>
<evidence type="ECO:0000313" key="10">
    <source>
        <dbReference type="EMBL" id="MFC4261867.1"/>
    </source>
</evidence>
<dbReference type="CDD" id="cd01992">
    <property type="entry name" value="TilS_N"/>
    <property type="match status" value="1"/>
</dbReference>
<dbReference type="InterPro" id="IPR012094">
    <property type="entry name" value="tRNA_Ile_lys_synt"/>
</dbReference>
<evidence type="ECO:0000256" key="3">
    <source>
        <dbReference type="ARBA" id="ARBA00022598"/>
    </source>
</evidence>
<keyword evidence="3 8" id="KW-0436">Ligase</keyword>
<gene>
    <name evidence="8 10" type="primary">tilS</name>
    <name evidence="10" type="ORF">ACFOWM_03170</name>
</gene>
<evidence type="ECO:0000256" key="2">
    <source>
        <dbReference type="ARBA" id="ARBA00022490"/>
    </source>
</evidence>
<organism evidence="10 11">
    <name type="scientific">Ferruginibacter yonginensis</name>
    <dbReference type="NCBI Taxonomy" id="1310416"/>
    <lineage>
        <taxon>Bacteria</taxon>
        <taxon>Pseudomonadati</taxon>
        <taxon>Bacteroidota</taxon>
        <taxon>Chitinophagia</taxon>
        <taxon>Chitinophagales</taxon>
        <taxon>Chitinophagaceae</taxon>
        <taxon>Ferruginibacter</taxon>
    </lineage>
</organism>
<dbReference type="NCBIfam" id="TIGR02433">
    <property type="entry name" value="lysidine_TilS_C"/>
    <property type="match status" value="1"/>
</dbReference>
<keyword evidence="6 8" id="KW-0067">ATP-binding</keyword>
<dbReference type="InterPro" id="IPR012795">
    <property type="entry name" value="tRNA_Ile_lys_synt_N"/>
</dbReference>
<evidence type="ECO:0000256" key="8">
    <source>
        <dbReference type="HAMAP-Rule" id="MF_01161"/>
    </source>
</evidence>
<dbReference type="GO" id="GO:0032267">
    <property type="term" value="F:tRNA(Ile)-lysidine synthase activity"/>
    <property type="evidence" value="ECO:0007669"/>
    <property type="project" value="UniProtKB-EC"/>
</dbReference>
<dbReference type="Gene3D" id="3.40.50.620">
    <property type="entry name" value="HUPs"/>
    <property type="match status" value="1"/>
</dbReference>
<evidence type="ECO:0000256" key="6">
    <source>
        <dbReference type="ARBA" id="ARBA00022840"/>
    </source>
</evidence>
<reference evidence="11" key="1">
    <citation type="journal article" date="2019" name="Int. J. Syst. Evol. Microbiol.">
        <title>The Global Catalogue of Microorganisms (GCM) 10K type strain sequencing project: providing services to taxonomists for standard genome sequencing and annotation.</title>
        <authorList>
            <consortium name="The Broad Institute Genomics Platform"/>
            <consortium name="The Broad Institute Genome Sequencing Center for Infectious Disease"/>
            <person name="Wu L."/>
            <person name="Ma J."/>
        </authorList>
    </citation>
    <scope>NUCLEOTIDE SEQUENCE [LARGE SCALE GENOMIC DNA]</scope>
    <source>
        <strain evidence="11">CECT 8289</strain>
    </source>
</reference>
<evidence type="ECO:0000259" key="9">
    <source>
        <dbReference type="SMART" id="SM00977"/>
    </source>
</evidence>
<dbReference type="Proteomes" id="UP001595907">
    <property type="component" value="Unassembled WGS sequence"/>
</dbReference>
<evidence type="ECO:0000256" key="7">
    <source>
        <dbReference type="ARBA" id="ARBA00048539"/>
    </source>
</evidence>
<evidence type="ECO:0000256" key="5">
    <source>
        <dbReference type="ARBA" id="ARBA00022741"/>
    </source>
</evidence>
<feature type="domain" description="Lysidine-tRNA(Ile) synthetase C-terminal" evidence="9">
    <location>
        <begin position="373"/>
        <end position="445"/>
    </location>
</feature>
<sequence>MELIASFQQYIEQHQLFKKQDRLLLAVSGGLDSAVLCYLCHTLQYDITIAHCNFNLRGAESDADEAFVMKLAQQLHVPIFVKHFNTLAIAAQQKKSIETTARELRYQWFTELLQQSKLNDVTPLKYILTAHHANDNVETVVMQFFRGTGIDGLTGIAQKQPQLIRPLLFATRKELTQFAQDNNIAFVTDSSNASNDYTRNYFRNDIIPSIEKVYAAATNNVLHNIERMQDVAFIYHQFIQNVLNKICQPNGDAVHIAVNQLKAMKPLASIVYEMCKPYNFTAAQTIEVIKLLESDTGKYVLSSTHRILKNRNWLIIAPLQPATMAHHVIEEADKTVVFSNKKLLLQHIEPTNFEISNDKNIACVDAKNIVYPLLLRKWKQGDYFYPLGLPKQKKISRFLIDQKVSMIDKENVLVIESNKKIIWVVGHRIDDRFKVTGSTKYILKLHLVDC</sequence>